<accession>A0A2P4X4D7</accession>
<reference evidence="2 3" key="1">
    <citation type="journal article" date="2017" name="Genome Biol. Evol.">
        <title>Phytophthora megakarya and P. palmivora, closely related causal agents of cacao black pod rot, underwent increases in genome sizes and gene numbers by different mechanisms.</title>
        <authorList>
            <person name="Ali S.S."/>
            <person name="Shao J."/>
            <person name="Lary D.J."/>
            <person name="Kronmiller B."/>
            <person name="Shen D."/>
            <person name="Strem M.D."/>
            <person name="Amoako-Attah I."/>
            <person name="Akrofi A.Y."/>
            <person name="Begoude B.A."/>
            <person name="Ten Hoopen G.M."/>
            <person name="Coulibaly K."/>
            <person name="Kebe B.I."/>
            <person name="Melnick R.L."/>
            <person name="Guiltinan M.J."/>
            <person name="Tyler B.M."/>
            <person name="Meinhardt L.W."/>
            <person name="Bailey B.A."/>
        </authorList>
    </citation>
    <scope>NUCLEOTIDE SEQUENCE [LARGE SCALE GENOMIC DNA]</scope>
    <source>
        <strain evidence="3">sbr112.9</strain>
    </source>
</reference>
<dbReference type="InterPro" id="IPR011992">
    <property type="entry name" value="EF-hand-dom_pair"/>
</dbReference>
<protein>
    <submittedName>
        <fullName evidence="2">Plasma membrane protein</fullName>
    </submittedName>
</protein>
<dbReference type="InterPro" id="IPR000261">
    <property type="entry name" value="EH_dom"/>
</dbReference>
<dbReference type="Pfam" id="PF12763">
    <property type="entry name" value="EH"/>
    <property type="match status" value="1"/>
</dbReference>
<sequence>MSFASFPAPPSDDELDTQLYTMIELEGNRYRAFFAKLSGSDGSISRDAALEFFRKSSLSEEQVQELYSRLKGLQLLRDGDHMNETEFVMGMHFIVCMTKRNLVKIPPNFPIYLFPTLDLTPERRPSFNFPTVDQSDATKMSSVNNPHIAFDQIPHLSLPNAGLDARETSKLQLSHRRSIRRDQDVVS</sequence>
<evidence type="ECO:0000313" key="3">
    <source>
        <dbReference type="Proteomes" id="UP000237271"/>
    </source>
</evidence>
<dbReference type="OrthoDB" id="524326at2759"/>
<evidence type="ECO:0000259" key="1">
    <source>
        <dbReference type="Pfam" id="PF12763"/>
    </source>
</evidence>
<evidence type="ECO:0000313" key="2">
    <source>
        <dbReference type="EMBL" id="POM60399.1"/>
    </source>
</evidence>
<comment type="caution">
    <text evidence="2">The sequence shown here is derived from an EMBL/GenBank/DDBJ whole genome shotgun (WGS) entry which is preliminary data.</text>
</comment>
<dbReference type="SUPFAM" id="SSF47473">
    <property type="entry name" value="EF-hand"/>
    <property type="match status" value="1"/>
</dbReference>
<proteinExistence type="predicted"/>
<dbReference type="Gene3D" id="1.10.238.10">
    <property type="entry name" value="EF-hand"/>
    <property type="match status" value="1"/>
</dbReference>
<organism evidence="2 3">
    <name type="scientific">Phytophthora palmivora</name>
    <dbReference type="NCBI Taxonomy" id="4796"/>
    <lineage>
        <taxon>Eukaryota</taxon>
        <taxon>Sar</taxon>
        <taxon>Stramenopiles</taxon>
        <taxon>Oomycota</taxon>
        <taxon>Peronosporomycetes</taxon>
        <taxon>Peronosporales</taxon>
        <taxon>Peronosporaceae</taxon>
        <taxon>Phytophthora</taxon>
    </lineage>
</organism>
<feature type="domain" description="EH" evidence="1">
    <location>
        <begin position="24"/>
        <end position="116"/>
    </location>
</feature>
<dbReference type="EMBL" id="NCKW01016877">
    <property type="protein sequence ID" value="POM60399.1"/>
    <property type="molecule type" value="Genomic_DNA"/>
</dbReference>
<gene>
    <name evidence="2" type="ORF">PHPALM_30754</name>
</gene>
<keyword evidence="3" id="KW-1185">Reference proteome</keyword>
<dbReference type="Proteomes" id="UP000237271">
    <property type="component" value="Unassembled WGS sequence"/>
</dbReference>
<dbReference type="AlphaFoldDB" id="A0A2P4X4D7"/>
<name>A0A2P4X4D7_9STRA</name>